<dbReference type="PATRIC" id="fig|1348334.3.peg.4010"/>
<accession>U7QHK7</accession>
<proteinExistence type="predicted"/>
<dbReference type="Proteomes" id="UP000017127">
    <property type="component" value="Unassembled WGS sequence"/>
</dbReference>
<name>U7QHK7_9CYAN</name>
<dbReference type="OrthoDB" id="462598at2"/>
<comment type="caution">
    <text evidence="2">The sequence shown here is derived from an EMBL/GenBank/DDBJ whole genome shotgun (WGS) entry which is preliminary data.</text>
</comment>
<dbReference type="AlphaFoldDB" id="U7QHK7"/>
<sequence length="192" mass="22113">MTKLSSHFSDVEWLEKVHNLLIEIARASLADLPRLPERVSTEALPLAQNAQVLQQNTSQFNPDLNWQQQSQWLEEVRQLLLELSRIALSERPKLPDNIAQRALMLAETAQDLRENLPENGEVEWENEATPLSHESKKDEDSTSTEQLIEQLQNRLQAELARSSNPKLPQWQQVLTLLDVVKEIYSQIHQSSH</sequence>
<evidence type="ECO:0000313" key="3">
    <source>
        <dbReference type="Proteomes" id="UP000017127"/>
    </source>
</evidence>
<dbReference type="EMBL" id="AUZM01000046">
    <property type="protein sequence ID" value="ERT05896.1"/>
    <property type="molecule type" value="Genomic_DNA"/>
</dbReference>
<gene>
    <name evidence="2" type="ORF">M595_4145</name>
</gene>
<dbReference type="RefSeq" id="WP_023067835.1">
    <property type="nucleotide sequence ID" value="NZ_AUZM01000046.1"/>
</dbReference>
<reference evidence="2 3" key="1">
    <citation type="journal article" date="2013" name="Front. Microbiol.">
        <title>Comparative genomic analyses of the cyanobacterium, Lyngbya aestuarii BL J, a powerful hydrogen producer.</title>
        <authorList>
            <person name="Kothari A."/>
            <person name="Vaughn M."/>
            <person name="Garcia-Pichel F."/>
        </authorList>
    </citation>
    <scope>NUCLEOTIDE SEQUENCE [LARGE SCALE GENOMIC DNA]</scope>
    <source>
        <strain evidence="2 3">BL J</strain>
    </source>
</reference>
<evidence type="ECO:0000256" key="1">
    <source>
        <dbReference type="SAM" id="MobiDB-lite"/>
    </source>
</evidence>
<feature type="region of interest" description="Disordered" evidence="1">
    <location>
        <begin position="116"/>
        <end position="146"/>
    </location>
</feature>
<protein>
    <submittedName>
        <fullName evidence="2">Putative inorganic pyrophosphatase</fullName>
    </submittedName>
</protein>
<evidence type="ECO:0000313" key="2">
    <source>
        <dbReference type="EMBL" id="ERT05896.1"/>
    </source>
</evidence>
<keyword evidence="3" id="KW-1185">Reference proteome</keyword>
<organism evidence="2 3">
    <name type="scientific">Lyngbya aestuarii BL J</name>
    <dbReference type="NCBI Taxonomy" id="1348334"/>
    <lineage>
        <taxon>Bacteria</taxon>
        <taxon>Bacillati</taxon>
        <taxon>Cyanobacteriota</taxon>
        <taxon>Cyanophyceae</taxon>
        <taxon>Oscillatoriophycideae</taxon>
        <taxon>Oscillatoriales</taxon>
        <taxon>Microcoleaceae</taxon>
        <taxon>Lyngbya</taxon>
    </lineage>
</organism>